<dbReference type="AlphaFoldDB" id="W7XH78"/>
<dbReference type="InParanoid" id="W7XH78"/>
<keyword evidence="2" id="KW-1185">Reference proteome</keyword>
<accession>W7XH78</accession>
<name>W7XH78_TETTS</name>
<dbReference type="GeneID" id="24442380"/>
<gene>
    <name evidence="1" type="ORF">TTHERM_001473449</name>
</gene>
<dbReference type="Proteomes" id="UP000009168">
    <property type="component" value="Unassembled WGS sequence"/>
</dbReference>
<reference evidence="2" key="1">
    <citation type="journal article" date="2006" name="PLoS Biol.">
        <title>Macronuclear genome sequence of the ciliate Tetrahymena thermophila, a model eukaryote.</title>
        <authorList>
            <person name="Eisen J.A."/>
            <person name="Coyne R.S."/>
            <person name="Wu M."/>
            <person name="Wu D."/>
            <person name="Thiagarajan M."/>
            <person name="Wortman J.R."/>
            <person name="Badger J.H."/>
            <person name="Ren Q."/>
            <person name="Amedeo P."/>
            <person name="Jones K.M."/>
            <person name="Tallon L.J."/>
            <person name="Delcher A.L."/>
            <person name="Salzberg S.L."/>
            <person name="Silva J.C."/>
            <person name="Haas B.J."/>
            <person name="Majoros W.H."/>
            <person name="Farzad M."/>
            <person name="Carlton J.M."/>
            <person name="Smith R.K. Jr."/>
            <person name="Garg J."/>
            <person name="Pearlman R.E."/>
            <person name="Karrer K.M."/>
            <person name="Sun L."/>
            <person name="Manning G."/>
            <person name="Elde N.C."/>
            <person name="Turkewitz A.P."/>
            <person name="Asai D.J."/>
            <person name="Wilkes D.E."/>
            <person name="Wang Y."/>
            <person name="Cai H."/>
            <person name="Collins K."/>
            <person name="Stewart B.A."/>
            <person name="Lee S.R."/>
            <person name="Wilamowska K."/>
            <person name="Weinberg Z."/>
            <person name="Ruzzo W.L."/>
            <person name="Wloga D."/>
            <person name="Gaertig J."/>
            <person name="Frankel J."/>
            <person name="Tsao C.-C."/>
            <person name="Gorovsky M.A."/>
            <person name="Keeling P.J."/>
            <person name="Waller R.F."/>
            <person name="Patron N.J."/>
            <person name="Cherry J.M."/>
            <person name="Stover N.A."/>
            <person name="Krieger C.J."/>
            <person name="del Toro C."/>
            <person name="Ryder H.F."/>
            <person name="Williamson S.C."/>
            <person name="Barbeau R.A."/>
            <person name="Hamilton E.P."/>
            <person name="Orias E."/>
        </authorList>
    </citation>
    <scope>NUCLEOTIDE SEQUENCE [LARGE SCALE GENOMIC DNA]</scope>
    <source>
        <strain evidence="2">SB210</strain>
    </source>
</reference>
<evidence type="ECO:0000313" key="1">
    <source>
        <dbReference type="EMBL" id="EWS73686.1"/>
    </source>
</evidence>
<protein>
    <submittedName>
        <fullName evidence="1">Uncharacterized protein</fullName>
    </submittedName>
</protein>
<dbReference type="KEGG" id="tet:TTHERM_001473449"/>
<dbReference type="RefSeq" id="XP_012653816.1">
    <property type="nucleotide sequence ID" value="XM_012798362.1"/>
</dbReference>
<organism evidence="1 2">
    <name type="scientific">Tetrahymena thermophila (strain SB210)</name>
    <dbReference type="NCBI Taxonomy" id="312017"/>
    <lineage>
        <taxon>Eukaryota</taxon>
        <taxon>Sar</taxon>
        <taxon>Alveolata</taxon>
        <taxon>Ciliophora</taxon>
        <taxon>Intramacronucleata</taxon>
        <taxon>Oligohymenophorea</taxon>
        <taxon>Hymenostomatida</taxon>
        <taxon>Tetrahymenina</taxon>
        <taxon>Tetrahymenidae</taxon>
        <taxon>Tetrahymena</taxon>
    </lineage>
</organism>
<evidence type="ECO:0000313" key="2">
    <source>
        <dbReference type="Proteomes" id="UP000009168"/>
    </source>
</evidence>
<dbReference type="EMBL" id="GG662649">
    <property type="protein sequence ID" value="EWS73686.1"/>
    <property type="molecule type" value="Genomic_DNA"/>
</dbReference>
<proteinExistence type="predicted"/>
<sequence length="91" mass="10628">MGNQIQETGDIKGVTDIQKFPKNTESTIDDIKDVDIPYPTLAIYQAAQTQDQNKYTQGIRSYECVTTEIEFQYLKLLSWYIDPKQNQKQKY</sequence>